<evidence type="ECO:0000313" key="13">
    <source>
        <dbReference type="EMBL" id="PWE13733.1"/>
    </source>
</evidence>
<dbReference type="HAMAP" id="MF_00766">
    <property type="entry name" value="PGT_MtgA"/>
    <property type="match status" value="1"/>
</dbReference>
<comment type="subcellular location">
    <subcellularLocation>
        <location evidence="11">Cell inner membrane</location>
        <topology evidence="11">Single-pass membrane protein</topology>
    </subcellularLocation>
</comment>
<keyword evidence="3 11" id="KW-0328">Glycosyltransferase</keyword>
<reference evidence="13 14" key="2">
    <citation type="submission" date="2018-05" db="EMBL/GenBank/DDBJ databases">
        <authorList>
            <person name="Lanie J.A."/>
            <person name="Ng W.-L."/>
            <person name="Kazmierczak K.M."/>
            <person name="Andrzejewski T.M."/>
            <person name="Davidsen T.M."/>
            <person name="Wayne K.J."/>
            <person name="Tettelin H."/>
            <person name="Glass J.I."/>
            <person name="Rusch D."/>
            <person name="Podicherti R."/>
            <person name="Tsui H.-C.T."/>
            <person name="Winkler M.E."/>
        </authorList>
    </citation>
    <scope>NUCLEOTIDE SEQUENCE [LARGE SCALE GENOMIC DNA]</scope>
    <source>
        <strain evidence="13 14">YBY</strain>
    </source>
</reference>
<dbReference type="GO" id="GO:0009274">
    <property type="term" value="C:peptidoglycan-based cell wall"/>
    <property type="evidence" value="ECO:0007669"/>
    <property type="project" value="InterPro"/>
</dbReference>
<evidence type="ECO:0000256" key="3">
    <source>
        <dbReference type="ARBA" id="ARBA00022676"/>
    </source>
</evidence>
<evidence type="ECO:0000256" key="2">
    <source>
        <dbReference type="ARBA" id="ARBA00022519"/>
    </source>
</evidence>
<keyword evidence="1 11" id="KW-1003">Cell membrane</keyword>
<comment type="caution">
    <text evidence="13">The sequence shown here is derived from an EMBL/GenBank/DDBJ whole genome shotgun (WGS) entry which is preliminary data.</text>
</comment>
<dbReference type="GO" id="GO:0008955">
    <property type="term" value="F:peptidoglycan glycosyltransferase activity"/>
    <property type="evidence" value="ECO:0007669"/>
    <property type="project" value="UniProtKB-UniRule"/>
</dbReference>
<comment type="similarity">
    <text evidence="11">Belongs to the glycosyltransferase 51 family.</text>
</comment>
<comment type="pathway">
    <text evidence="11">Cell wall biogenesis; peptidoglycan biosynthesis.</text>
</comment>
<proteinExistence type="inferred from homology"/>
<dbReference type="InterPro" id="IPR001264">
    <property type="entry name" value="Glyco_trans_51"/>
</dbReference>
<evidence type="ECO:0000256" key="9">
    <source>
        <dbReference type="ARBA" id="ARBA00023136"/>
    </source>
</evidence>
<evidence type="ECO:0000256" key="1">
    <source>
        <dbReference type="ARBA" id="ARBA00022475"/>
    </source>
</evidence>
<keyword evidence="9 11" id="KW-0472">Membrane</keyword>
<evidence type="ECO:0000313" key="14">
    <source>
        <dbReference type="Proteomes" id="UP000245216"/>
    </source>
</evidence>
<dbReference type="GO" id="GO:0005886">
    <property type="term" value="C:plasma membrane"/>
    <property type="evidence" value="ECO:0007669"/>
    <property type="project" value="UniProtKB-SubCell"/>
</dbReference>
<feature type="transmembrane region" description="Helical" evidence="11">
    <location>
        <begin position="12"/>
        <end position="37"/>
    </location>
</feature>
<keyword evidence="6 11" id="KW-0133">Cell shape</keyword>
<dbReference type="InterPro" id="IPR023346">
    <property type="entry name" value="Lysozyme-like_dom_sf"/>
</dbReference>
<evidence type="ECO:0000256" key="4">
    <source>
        <dbReference type="ARBA" id="ARBA00022679"/>
    </source>
</evidence>
<dbReference type="AlphaFoldDB" id="A0A2U2BI89"/>
<dbReference type="GO" id="GO:0009252">
    <property type="term" value="P:peptidoglycan biosynthetic process"/>
    <property type="evidence" value="ECO:0007669"/>
    <property type="project" value="UniProtKB-UniRule"/>
</dbReference>
<dbReference type="UniPathway" id="UPA00219"/>
<evidence type="ECO:0000256" key="10">
    <source>
        <dbReference type="ARBA" id="ARBA00023316"/>
    </source>
</evidence>
<dbReference type="InterPro" id="IPR011812">
    <property type="entry name" value="Pep_trsgly"/>
</dbReference>
<dbReference type="SUPFAM" id="SSF53955">
    <property type="entry name" value="Lysozyme-like"/>
    <property type="match status" value="1"/>
</dbReference>
<evidence type="ECO:0000256" key="7">
    <source>
        <dbReference type="ARBA" id="ARBA00022984"/>
    </source>
</evidence>
<dbReference type="Gene3D" id="1.10.3810.10">
    <property type="entry name" value="Biosynthetic peptidoglycan transglycosylase-like"/>
    <property type="match status" value="1"/>
</dbReference>
<dbReference type="GO" id="GO:0008360">
    <property type="term" value="P:regulation of cell shape"/>
    <property type="evidence" value="ECO:0007669"/>
    <property type="project" value="UniProtKB-KW"/>
</dbReference>
<dbReference type="EC" id="2.4.99.28" evidence="11"/>
<protein>
    <recommendedName>
        <fullName evidence="11">Biosynthetic peptidoglycan transglycosylase</fullName>
        <ecNumber evidence="11">2.4.99.28</ecNumber>
    </recommendedName>
    <alternativeName>
        <fullName evidence="11">Glycan polymerase</fullName>
    </alternativeName>
    <alternativeName>
        <fullName evidence="11">Peptidoglycan glycosyltransferase MtgA</fullName>
        <shortName evidence="11">PGT</shortName>
    </alternativeName>
</protein>
<organism evidence="13 14">
    <name type="scientific">Alcaligenes faecalis</name>
    <dbReference type="NCBI Taxonomy" id="511"/>
    <lineage>
        <taxon>Bacteria</taxon>
        <taxon>Pseudomonadati</taxon>
        <taxon>Pseudomonadota</taxon>
        <taxon>Betaproteobacteria</taxon>
        <taxon>Burkholderiales</taxon>
        <taxon>Alcaligenaceae</taxon>
        <taxon>Alcaligenes</taxon>
    </lineage>
</organism>
<keyword evidence="5 11" id="KW-0812">Transmembrane</keyword>
<accession>A0A2U2BI89</accession>
<keyword evidence="7 11" id="KW-0573">Peptidoglycan synthesis</keyword>
<sequence length="239" mass="27219">MRRLLAHPWKLAGLAVLAVAAGVLLYQIALFLMVLWYSVVPPRMTTFMAAEQGQLRSANADAELRYQWVPYDKISANLKRAVIASEDSNFLNHSGVEWDAIRKAWEYNRRQSEKGSSRRRGGSTISQQLAKNLFLSESRSYLRKGQELILTYMIETVMSKERILELYLNVAQWGEGVFGAQAAARHYFKVDAARLSAMQAARLAGMLPNPAYYDKNRNSPYLQSRTRTISQRMRQVAIP</sequence>
<comment type="function">
    <text evidence="11">Peptidoglycan polymerase that catalyzes glycan chain elongation from lipid-linked precursors.</text>
</comment>
<evidence type="ECO:0000256" key="11">
    <source>
        <dbReference type="HAMAP-Rule" id="MF_00766"/>
    </source>
</evidence>
<dbReference type="PANTHER" id="PTHR30400">
    <property type="entry name" value="MONOFUNCTIONAL BIOSYNTHETIC PEPTIDOGLYCAN TRANSGLYCOSYLASE"/>
    <property type="match status" value="1"/>
</dbReference>
<keyword evidence="8 11" id="KW-1133">Transmembrane helix</keyword>
<gene>
    <name evidence="11 13" type="primary">mtgA</name>
    <name evidence="13" type="ORF">DF183_11185</name>
</gene>
<dbReference type="STRING" id="511.UZ73_13720"/>
<dbReference type="EMBL" id="QEXO01000003">
    <property type="protein sequence ID" value="PWE13733.1"/>
    <property type="molecule type" value="Genomic_DNA"/>
</dbReference>
<dbReference type="GO" id="GO:0016763">
    <property type="term" value="F:pentosyltransferase activity"/>
    <property type="evidence" value="ECO:0007669"/>
    <property type="project" value="InterPro"/>
</dbReference>
<dbReference type="GO" id="GO:0071555">
    <property type="term" value="P:cell wall organization"/>
    <property type="evidence" value="ECO:0007669"/>
    <property type="project" value="UniProtKB-KW"/>
</dbReference>
<dbReference type="PANTHER" id="PTHR30400:SF0">
    <property type="entry name" value="BIOSYNTHETIC PEPTIDOGLYCAN TRANSGLYCOSYLASE"/>
    <property type="match status" value="1"/>
</dbReference>
<feature type="domain" description="Glycosyl transferase family 51" evidence="12">
    <location>
        <begin position="62"/>
        <end position="233"/>
    </location>
</feature>
<name>A0A2U2BI89_ALCFA</name>
<evidence type="ECO:0000256" key="6">
    <source>
        <dbReference type="ARBA" id="ARBA00022960"/>
    </source>
</evidence>
<evidence type="ECO:0000259" key="12">
    <source>
        <dbReference type="Pfam" id="PF00912"/>
    </source>
</evidence>
<dbReference type="InterPro" id="IPR036950">
    <property type="entry name" value="PBP_transglycosylase"/>
</dbReference>
<keyword evidence="4 11" id="KW-0808">Transferase</keyword>
<keyword evidence="2 11" id="KW-0997">Cell inner membrane</keyword>
<dbReference type="Pfam" id="PF00912">
    <property type="entry name" value="Transgly"/>
    <property type="match status" value="1"/>
</dbReference>
<keyword evidence="10 11" id="KW-0961">Cell wall biogenesis/degradation</keyword>
<dbReference type="Proteomes" id="UP000245216">
    <property type="component" value="Unassembled WGS sequence"/>
</dbReference>
<dbReference type="NCBIfam" id="TIGR02070">
    <property type="entry name" value="mono_pep_trsgly"/>
    <property type="match status" value="1"/>
</dbReference>
<comment type="catalytic activity">
    <reaction evidence="11">
        <text>[GlcNAc-(1-&gt;4)-Mur2Ac(oyl-L-Ala-gamma-D-Glu-L-Lys-D-Ala-D-Ala)](n)-di-trans,octa-cis-undecaprenyl diphosphate + beta-D-GlcNAc-(1-&gt;4)-Mur2Ac(oyl-L-Ala-gamma-D-Glu-L-Lys-D-Ala-D-Ala)-di-trans,octa-cis-undecaprenyl diphosphate = [GlcNAc-(1-&gt;4)-Mur2Ac(oyl-L-Ala-gamma-D-Glu-L-Lys-D-Ala-D-Ala)](n+1)-di-trans,octa-cis-undecaprenyl diphosphate + di-trans,octa-cis-undecaprenyl diphosphate + H(+)</text>
        <dbReference type="Rhea" id="RHEA:23708"/>
        <dbReference type="Rhea" id="RHEA-COMP:9602"/>
        <dbReference type="Rhea" id="RHEA-COMP:9603"/>
        <dbReference type="ChEBI" id="CHEBI:15378"/>
        <dbReference type="ChEBI" id="CHEBI:58405"/>
        <dbReference type="ChEBI" id="CHEBI:60033"/>
        <dbReference type="ChEBI" id="CHEBI:78435"/>
        <dbReference type="EC" id="2.4.99.28"/>
    </reaction>
</comment>
<evidence type="ECO:0000256" key="8">
    <source>
        <dbReference type="ARBA" id="ARBA00022989"/>
    </source>
</evidence>
<evidence type="ECO:0000256" key="5">
    <source>
        <dbReference type="ARBA" id="ARBA00022692"/>
    </source>
</evidence>
<reference evidence="13 14" key="1">
    <citation type="submission" date="2018-05" db="EMBL/GenBank/DDBJ databases">
        <title>Genome Sequence of an Efficient Indole-Degrading Bacterium, Alcaligenes sp.YBY.</title>
        <authorList>
            <person name="Yang B."/>
        </authorList>
    </citation>
    <scope>NUCLEOTIDE SEQUENCE [LARGE SCALE GENOMIC DNA]</scope>
    <source>
        <strain evidence="13 14">YBY</strain>
    </source>
</reference>